<evidence type="ECO:0000256" key="3">
    <source>
        <dbReference type="ARBA" id="ARBA00022989"/>
    </source>
</evidence>
<accession>A0A059EY02</accession>
<keyword evidence="2 5" id="KW-0812">Transmembrane</keyword>
<dbReference type="VEuPathDB" id="MicrosporidiaDB:H312_02835"/>
<dbReference type="PANTHER" id="PTHR43310:SF4">
    <property type="entry name" value="AFR304WP"/>
    <property type="match status" value="1"/>
</dbReference>
<dbReference type="InterPro" id="IPR052706">
    <property type="entry name" value="Membrane-Transporter-like"/>
</dbReference>
<reference evidence="7 8" key="2">
    <citation type="submission" date="2014-03" db="EMBL/GenBank/DDBJ databases">
        <title>The Genome Sequence of Anncaliia algerae insect isolate PRA339.</title>
        <authorList>
            <consortium name="The Broad Institute Genome Sequencing Platform"/>
            <consortium name="The Broad Institute Genome Sequencing Center for Infectious Disease"/>
            <person name="Cuomo C."/>
            <person name="Becnel J."/>
            <person name="Sanscrainte N."/>
            <person name="Walker B."/>
            <person name="Young S.K."/>
            <person name="Zeng Q."/>
            <person name="Gargeya S."/>
            <person name="Fitzgerald M."/>
            <person name="Haas B."/>
            <person name="Abouelleil A."/>
            <person name="Alvarado L."/>
            <person name="Arachchi H.M."/>
            <person name="Berlin A.M."/>
            <person name="Chapman S.B."/>
            <person name="Dewar J."/>
            <person name="Goldberg J."/>
            <person name="Griggs A."/>
            <person name="Gujja S."/>
            <person name="Hansen M."/>
            <person name="Howarth C."/>
            <person name="Imamovic A."/>
            <person name="Larimer J."/>
            <person name="McCowan C."/>
            <person name="Murphy C."/>
            <person name="Neiman D."/>
            <person name="Pearson M."/>
            <person name="Priest M."/>
            <person name="Roberts A."/>
            <person name="Saif S."/>
            <person name="Shea T."/>
            <person name="Sisk P."/>
            <person name="Sykes S."/>
            <person name="Wortman J."/>
            <person name="Nusbaum C."/>
            <person name="Birren B."/>
        </authorList>
    </citation>
    <scope>NUCLEOTIDE SEQUENCE [LARGE SCALE GENOMIC DNA]</scope>
    <source>
        <strain evidence="7 8">PRA339</strain>
    </source>
</reference>
<dbReference type="OrthoDB" id="2190497at2759"/>
<feature type="transmembrane region" description="Helical" evidence="5">
    <location>
        <begin position="277"/>
        <end position="295"/>
    </location>
</feature>
<evidence type="ECO:0000256" key="2">
    <source>
        <dbReference type="ARBA" id="ARBA00022692"/>
    </source>
</evidence>
<dbReference type="InterPro" id="IPR011547">
    <property type="entry name" value="SLC26A/SulP_dom"/>
</dbReference>
<name>A0A059EY02_9MICR</name>
<dbReference type="PANTHER" id="PTHR43310">
    <property type="entry name" value="SULFATE TRANSPORTER YBAR-RELATED"/>
    <property type="match status" value="1"/>
</dbReference>
<keyword evidence="4 5" id="KW-0472">Membrane</keyword>
<keyword evidence="8" id="KW-1185">Reference proteome</keyword>
<proteinExistence type="predicted"/>
<feature type="transmembrane region" description="Helical" evidence="5">
    <location>
        <begin position="336"/>
        <end position="364"/>
    </location>
</feature>
<evidence type="ECO:0000259" key="6">
    <source>
        <dbReference type="Pfam" id="PF00916"/>
    </source>
</evidence>
<dbReference type="Proteomes" id="UP000030655">
    <property type="component" value="Unassembled WGS sequence"/>
</dbReference>
<dbReference type="Pfam" id="PF00916">
    <property type="entry name" value="Sulfate_transp"/>
    <property type="match status" value="1"/>
</dbReference>
<feature type="transmembrane region" description="Helical" evidence="5">
    <location>
        <begin position="145"/>
        <end position="163"/>
    </location>
</feature>
<feature type="transmembrane region" description="Helical" evidence="5">
    <location>
        <begin position="119"/>
        <end position="138"/>
    </location>
</feature>
<feature type="transmembrane region" description="Helical" evidence="5">
    <location>
        <begin position="302"/>
        <end position="324"/>
    </location>
</feature>
<feature type="transmembrane region" description="Helical" evidence="5">
    <location>
        <begin position="251"/>
        <end position="271"/>
    </location>
</feature>
<dbReference type="GO" id="GO:0016020">
    <property type="term" value="C:membrane"/>
    <property type="evidence" value="ECO:0007669"/>
    <property type="project" value="UniProtKB-SubCell"/>
</dbReference>
<gene>
    <name evidence="7" type="ORF">H312_02835</name>
</gene>
<comment type="subcellular location">
    <subcellularLocation>
        <location evidence="1">Membrane</location>
        <topology evidence="1">Multi-pass membrane protein</topology>
    </subcellularLocation>
</comment>
<dbReference type="AlphaFoldDB" id="A0A059EY02"/>
<dbReference type="EMBL" id="KK365232">
    <property type="protein sequence ID" value="KCZ79752.1"/>
    <property type="molecule type" value="Genomic_DNA"/>
</dbReference>
<evidence type="ECO:0000313" key="8">
    <source>
        <dbReference type="Proteomes" id="UP000030655"/>
    </source>
</evidence>
<evidence type="ECO:0000256" key="5">
    <source>
        <dbReference type="SAM" id="Phobius"/>
    </source>
</evidence>
<feature type="transmembrane region" description="Helical" evidence="5">
    <location>
        <begin position="211"/>
        <end position="230"/>
    </location>
</feature>
<evidence type="ECO:0000313" key="7">
    <source>
        <dbReference type="EMBL" id="KCZ79752.1"/>
    </source>
</evidence>
<protein>
    <recommendedName>
        <fullName evidence="6">SLC26A/SulP transporter domain-containing protein</fullName>
    </recommendedName>
</protein>
<reference evidence="8" key="1">
    <citation type="submission" date="2013-02" db="EMBL/GenBank/DDBJ databases">
        <authorList>
            <consortium name="The Broad Institute Genome Sequencing Platform"/>
            <person name="Cuomo C."/>
            <person name="Becnel J."/>
            <person name="Sanscrainte N."/>
            <person name="Walker B."/>
            <person name="Young S.K."/>
            <person name="Zeng Q."/>
            <person name="Gargeya S."/>
            <person name="Fitzgerald M."/>
            <person name="Haas B."/>
            <person name="Abouelleil A."/>
            <person name="Alvarado L."/>
            <person name="Arachchi H.M."/>
            <person name="Berlin A.M."/>
            <person name="Chapman S.B."/>
            <person name="Dewar J."/>
            <person name="Goldberg J."/>
            <person name="Griggs A."/>
            <person name="Gujja S."/>
            <person name="Hansen M."/>
            <person name="Howarth C."/>
            <person name="Imamovic A."/>
            <person name="Larimer J."/>
            <person name="McCowan C."/>
            <person name="Murphy C."/>
            <person name="Neiman D."/>
            <person name="Pearson M."/>
            <person name="Priest M."/>
            <person name="Roberts A."/>
            <person name="Saif S."/>
            <person name="Shea T."/>
            <person name="Sisk P."/>
            <person name="Sykes S."/>
            <person name="Wortman J."/>
            <person name="Nusbaum C."/>
            <person name="Birren B."/>
        </authorList>
    </citation>
    <scope>NUCLEOTIDE SEQUENCE [LARGE SCALE GENOMIC DNA]</scope>
    <source>
        <strain evidence="8">PRA339</strain>
    </source>
</reference>
<sequence length="490" mass="56932">MTSVLFLISLLVSQINFNLFTGMSVGVCATTVVEGSTLFSKIYLKMLEKYPEEKAFVNTLFVIGVSTLLFGLLSFAMLVFKIDYYVQFIPLELTNGILAGAGLSTIFIGRCLFYNESVFLFNLYFIMILCTVLLIFWIERFFPKFKFTALLLSLFFIILFHVIKPFFPIKLWKELGFISDKLNLQNSLEKFYYLKVSDVNVSVIIEMLPNILNLTFYSLLFLPFYLTVFIKTTKLKESVQREIKTQGMSNLIGSFFCLPTYFVCSYSIALYESGFSSFYNSLFITFSYLLIFFVGDFVWMNVPIVILAIFPIMMGVSLCIPALYLPRNFRNIYELIFTWFIAFLIGFNYSIHFVFILGMLVSLVSYHITIYLVRNPNDHSENELHLNSIKNFTNVDYLVVDYPLFFVNVNKFTHNISKLSNANVIIDLYRCVAFDMSGNDVFHTHISEDKIYYIIGKPYSFRIQELKQRFKNIFIFNNHCEALDKINSIG</sequence>
<dbReference type="STRING" id="1288291.A0A059EY02"/>
<evidence type="ECO:0000256" key="4">
    <source>
        <dbReference type="ARBA" id="ARBA00023136"/>
    </source>
</evidence>
<evidence type="ECO:0000256" key="1">
    <source>
        <dbReference type="ARBA" id="ARBA00004141"/>
    </source>
</evidence>
<feature type="domain" description="SLC26A/SulP transporter" evidence="6">
    <location>
        <begin position="128"/>
        <end position="319"/>
    </location>
</feature>
<feature type="transmembrane region" description="Helical" evidence="5">
    <location>
        <begin position="55"/>
        <end position="80"/>
    </location>
</feature>
<keyword evidence="3 5" id="KW-1133">Transmembrane helix</keyword>
<dbReference type="HOGENOM" id="CLU_036921_0_0_1"/>
<organism evidence="7 8">
    <name type="scientific">Anncaliia algerae PRA339</name>
    <dbReference type="NCBI Taxonomy" id="1288291"/>
    <lineage>
        <taxon>Eukaryota</taxon>
        <taxon>Fungi</taxon>
        <taxon>Fungi incertae sedis</taxon>
        <taxon>Microsporidia</taxon>
        <taxon>Tubulinosematoidea</taxon>
        <taxon>Tubulinosematidae</taxon>
        <taxon>Anncaliia</taxon>
    </lineage>
</organism>
<feature type="transmembrane region" description="Helical" evidence="5">
    <location>
        <begin position="92"/>
        <end position="113"/>
    </location>
</feature>